<accession>A0ACB8JTB9</accession>
<evidence type="ECO:0000313" key="1">
    <source>
        <dbReference type="EMBL" id="KAH9736089.1"/>
    </source>
</evidence>
<protein>
    <submittedName>
        <fullName evidence="1">Endonuclease</fullName>
    </submittedName>
</protein>
<proteinExistence type="predicted"/>
<evidence type="ECO:0000313" key="2">
    <source>
        <dbReference type="Proteomes" id="UP000829398"/>
    </source>
</evidence>
<reference evidence="2" key="1">
    <citation type="journal article" date="2023" name="Hortic. Res.">
        <title>A chromosome-level phased genome enabling allele-level studies in sweet orange: a case study on citrus Huanglongbing tolerance.</title>
        <authorList>
            <person name="Wu B."/>
            <person name="Yu Q."/>
            <person name="Deng Z."/>
            <person name="Duan Y."/>
            <person name="Luo F."/>
            <person name="Gmitter F. Jr."/>
        </authorList>
    </citation>
    <scope>NUCLEOTIDE SEQUENCE [LARGE SCALE GENOMIC DNA]</scope>
    <source>
        <strain evidence="2">cv. Valencia</strain>
    </source>
</reference>
<dbReference type="Proteomes" id="UP000829398">
    <property type="component" value="Chromosome 6"/>
</dbReference>
<sequence length="496" mass="57970">MTAIIHCLPVWRHYLLGSHFTIMTDNVATNYFQTQKKLSPKQARWQDFLAEFDYRLEYKLGKANVVADALSRKAELATLSMSQPKSDLISCIKEGLQQDPVVKDLLEKVLEGKIRRFWQEEYIILTKGDRLFVPKWKNLIKNVIKECHDSKWAGHPGIERTTALVQASYFLPHMRDDIEVYVRICLVCQQDKLDHQLPMGLLELLPLATRPWESVSMNFITSLPKFKGCGNIMVVVDRYSKYAIFITVLVYCKVDEAAHLFVKHIVKLWGVPKSIVSDRDPRFTGRFWTELFKMLGTDLKFSTSFLPQTDGQTERINGLLEMYLRHYPMTPNAIAATYRGKSPVIHKLAREWHEEADITQAYLDKVARKMKKWADTRRRHVEFKECDQVMIKLLPQQFKTLRKVHNGLKIHPVFHVSFLKPYHEDVRDPSRGESRRAPTAIVTAFDKDVDYIIADCVVRRRSVPPYNEYLVKWKNLPESEATWECEDDLWQFAEHI</sequence>
<organism evidence="1 2">
    <name type="scientific">Citrus sinensis</name>
    <name type="common">Sweet orange</name>
    <name type="synonym">Citrus aurantium var. sinensis</name>
    <dbReference type="NCBI Taxonomy" id="2711"/>
    <lineage>
        <taxon>Eukaryota</taxon>
        <taxon>Viridiplantae</taxon>
        <taxon>Streptophyta</taxon>
        <taxon>Embryophyta</taxon>
        <taxon>Tracheophyta</taxon>
        <taxon>Spermatophyta</taxon>
        <taxon>Magnoliopsida</taxon>
        <taxon>eudicotyledons</taxon>
        <taxon>Gunneridae</taxon>
        <taxon>Pentapetalae</taxon>
        <taxon>rosids</taxon>
        <taxon>malvids</taxon>
        <taxon>Sapindales</taxon>
        <taxon>Rutaceae</taxon>
        <taxon>Aurantioideae</taxon>
        <taxon>Citrus</taxon>
    </lineage>
</organism>
<keyword evidence="1" id="KW-0255">Endonuclease</keyword>
<comment type="caution">
    <text evidence="1">The sequence shown here is derived from an EMBL/GenBank/DDBJ whole genome shotgun (WGS) entry which is preliminary data.</text>
</comment>
<keyword evidence="2" id="KW-1185">Reference proteome</keyword>
<gene>
    <name evidence="1" type="ORF">KPL71_017969</name>
</gene>
<dbReference type="EMBL" id="CM039175">
    <property type="protein sequence ID" value="KAH9736089.1"/>
    <property type="molecule type" value="Genomic_DNA"/>
</dbReference>
<name>A0ACB8JTB9_CITSI</name>
<keyword evidence="1" id="KW-0378">Hydrolase</keyword>
<keyword evidence="1" id="KW-0540">Nuclease</keyword>